<keyword evidence="2" id="KW-1185">Reference proteome</keyword>
<sequence length="122" mass="14522">MKSLFINNNEVQKIYASKIFFLYHFFYFLTGCNTEKKNDEKVDKEIATEIKKSSIQNNSLENKILPPKVSITSFEMDYIAEDKELIFLMNYEIDVEIYEILQNEDQQMYFSLEYPESLLSIV</sequence>
<reference evidence="1 2" key="1">
    <citation type="submission" date="2021-03" db="EMBL/GenBank/DDBJ databases">
        <title>Antimicrobial resistance genes in bacteria isolated from Japanese honey, and their potential for conferring macrolide and lincosamide resistance in the American foulbrood pathogen Paenibacillus larvae.</title>
        <authorList>
            <person name="Okamoto M."/>
            <person name="Kumagai M."/>
            <person name="Kanamori H."/>
            <person name="Takamatsu D."/>
        </authorList>
    </citation>
    <scope>NUCLEOTIDE SEQUENCE [LARGE SCALE GENOMIC DNA]</scope>
    <source>
        <strain evidence="1 2">J6TS1</strain>
    </source>
</reference>
<proteinExistence type="predicted"/>
<dbReference type="EMBL" id="BORJ01000002">
    <property type="protein sequence ID" value="GIN95327.1"/>
    <property type="molecule type" value="Genomic_DNA"/>
</dbReference>
<accession>A0ABQ4KTF9</accession>
<evidence type="ECO:0000313" key="2">
    <source>
        <dbReference type="Proteomes" id="UP000680670"/>
    </source>
</evidence>
<gene>
    <name evidence="1" type="ORF">J6TS1_11970</name>
</gene>
<evidence type="ECO:0000313" key="1">
    <source>
        <dbReference type="EMBL" id="GIN95327.1"/>
    </source>
</evidence>
<dbReference type="Proteomes" id="UP000680670">
    <property type="component" value="Unassembled WGS sequence"/>
</dbReference>
<dbReference type="RefSeq" id="WP_212946748.1">
    <property type="nucleotide sequence ID" value="NZ_BORI01000001.1"/>
</dbReference>
<evidence type="ECO:0008006" key="3">
    <source>
        <dbReference type="Google" id="ProtNLM"/>
    </source>
</evidence>
<dbReference type="PROSITE" id="PS51257">
    <property type="entry name" value="PROKAR_LIPOPROTEIN"/>
    <property type="match status" value="1"/>
</dbReference>
<name>A0ABQ4KTF9_SIMTE</name>
<protein>
    <recommendedName>
        <fullName evidence="3">Lipoprotein</fullName>
    </recommendedName>
</protein>
<comment type="caution">
    <text evidence="1">The sequence shown here is derived from an EMBL/GenBank/DDBJ whole genome shotgun (WGS) entry which is preliminary data.</text>
</comment>
<organism evidence="1 2">
    <name type="scientific">Siminovitchia terrae</name>
    <name type="common">Bacillus terrae</name>
    <dbReference type="NCBI Taxonomy" id="1914933"/>
    <lineage>
        <taxon>Bacteria</taxon>
        <taxon>Bacillati</taxon>
        <taxon>Bacillota</taxon>
        <taxon>Bacilli</taxon>
        <taxon>Bacillales</taxon>
        <taxon>Bacillaceae</taxon>
        <taxon>Siminovitchia</taxon>
    </lineage>
</organism>